<evidence type="ECO:0000313" key="2">
    <source>
        <dbReference type="Proteomes" id="UP000001072"/>
    </source>
</evidence>
<dbReference type="InParanoid" id="F4S0I0"/>
<dbReference type="GeneID" id="18924147"/>
<name>F4S0I0_MELLP</name>
<dbReference type="KEGG" id="mlr:MELLADRAFT_110652"/>
<dbReference type="EMBL" id="GL883135">
    <property type="protein sequence ID" value="EGG01866.1"/>
    <property type="molecule type" value="Genomic_DNA"/>
</dbReference>
<gene>
    <name evidence="1" type="ORF">MELLADRAFT_110652</name>
</gene>
<protein>
    <submittedName>
        <fullName evidence="1">Uncharacterized protein</fullName>
    </submittedName>
</protein>
<dbReference type="AlphaFoldDB" id="F4S0I0"/>
<dbReference type="HOGENOM" id="CLU_1835598_0_0_1"/>
<evidence type="ECO:0000313" key="1">
    <source>
        <dbReference type="EMBL" id="EGG01866.1"/>
    </source>
</evidence>
<dbReference type="RefSeq" id="XP_007414966.1">
    <property type="nucleotide sequence ID" value="XM_007414904.1"/>
</dbReference>
<dbReference type="VEuPathDB" id="FungiDB:MELLADRAFT_110652"/>
<keyword evidence="2" id="KW-1185">Reference proteome</keyword>
<proteinExistence type="predicted"/>
<accession>F4S0I0</accession>
<sequence>MIVSMEQYSMMTRIHHQHTSTSVDESQALCGPCAEQENSEHWFNFVQELRTNPLKACNIKAAGTTIKTVKAGRTERCTSQGDMTIVHPMITVQAVTVPKQGIGKYKGRDEEIAFDNVQVYDQMLPQRGIWGYSDVLQIAS</sequence>
<organism evidence="2">
    <name type="scientific">Melampsora larici-populina (strain 98AG31 / pathotype 3-4-7)</name>
    <name type="common">Poplar leaf rust fungus</name>
    <dbReference type="NCBI Taxonomy" id="747676"/>
    <lineage>
        <taxon>Eukaryota</taxon>
        <taxon>Fungi</taxon>
        <taxon>Dikarya</taxon>
        <taxon>Basidiomycota</taxon>
        <taxon>Pucciniomycotina</taxon>
        <taxon>Pucciniomycetes</taxon>
        <taxon>Pucciniales</taxon>
        <taxon>Melampsoraceae</taxon>
        <taxon>Melampsora</taxon>
    </lineage>
</organism>
<reference evidence="2" key="1">
    <citation type="journal article" date="2011" name="Proc. Natl. Acad. Sci. U.S.A.">
        <title>Obligate biotrophy features unraveled by the genomic analysis of rust fungi.</title>
        <authorList>
            <person name="Duplessis S."/>
            <person name="Cuomo C.A."/>
            <person name="Lin Y.-C."/>
            <person name="Aerts A."/>
            <person name="Tisserant E."/>
            <person name="Veneault-Fourrey C."/>
            <person name="Joly D.L."/>
            <person name="Hacquard S."/>
            <person name="Amselem J."/>
            <person name="Cantarel B.L."/>
            <person name="Chiu R."/>
            <person name="Coutinho P.M."/>
            <person name="Feau N."/>
            <person name="Field M."/>
            <person name="Frey P."/>
            <person name="Gelhaye E."/>
            <person name="Goldberg J."/>
            <person name="Grabherr M.G."/>
            <person name="Kodira C.D."/>
            <person name="Kohler A."/>
            <person name="Kuees U."/>
            <person name="Lindquist E.A."/>
            <person name="Lucas S.M."/>
            <person name="Mago R."/>
            <person name="Mauceli E."/>
            <person name="Morin E."/>
            <person name="Murat C."/>
            <person name="Pangilinan J.L."/>
            <person name="Park R."/>
            <person name="Pearson M."/>
            <person name="Quesneville H."/>
            <person name="Rouhier N."/>
            <person name="Sakthikumar S."/>
            <person name="Salamov A.A."/>
            <person name="Schmutz J."/>
            <person name="Selles B."/>
            <person name="Shapiro H."/>
            <person name="Tanguay P."/>
            <person name="Tuskan G.A."/>
            <person name="Henrissat B."/>
            <person name="Van de Peer Y."/>
            <person name="Rouze P."/>
            <person name="Ellis J.G."/>
            <person name="Dodds P.N."/>
            <person name="Schein J.E."/>
            <person name="Zhong S."/>
            <person name="Hamelin R.C."/>
            <person name="Grigoriev I.V."/>
            <person name="Szabo L.J."/>
            <person name="Martin F."/>
        </authorList>
    </citation>
    <scope>NUCLEOTIDE SEQUENCE [LARGE SCALE GENOMIC DNA]</scope>
    <source>
        <strain evidence="2">98AG31 / pathotype 3-4-7</strain>
    </source>
</reference>
<dbReference type="Proteomes" id="UP000001072">
    <property type="component" value="Unassembled WGS sequence"/>
</dbReference>